<sequence length="95" mass="10774">MAKASNRQSDLRVVREGTPAYLIAAFRVGLEEPVARLAKEADEIIYLSVPPAFFAVGQFYGRFDQIEDEEVLAILKEKSKRERAKKEDNPFSREG</sequence>
<protein>
    <recommendedName>
        <fullName evidence="3">Phosphoribosyltransferase</fullName>
    </recommendedName>
</protein>
<dbReference type="Proteomes" id="UP000772181">
    <property type="component" value="Unassembled WGS sequence"/>
</dbReference>
<dbReference type="Gene3D" id="3.40.50.2020">
    <property type="match status" value="1"/>
</dbReference>
<evidence type="ECO:0000313" key="1">
    <source>
        <dbReference type="EMBL" id="MBI4596641.1"/>
    </source>
</evidence>
<comment type="caution">
    <text evidence="1">The sequence shown here is derived from an EMBL/GenBank/DDBJ whole genome shotgun (WGS) entry which is preliminary data.</text>
</comment>
<dbReference type="EMBL" id="JACQWF010000420">
    <property type="protein sequence ID" value="MBI4596641.1"/>
    <property type="molecule type" value="Genomic_DNA"/>
</dbReference>
<dbReference type="AlphaFoldDB" id="A0A933LRQ9"/>
<dbReference type="InterPro" id="IPR029057">
    <property type="entry name" value="PRTase-like"/>
</dbReference>
<evidence type="ECO:0008006" key="3">
    <source>
        <dbReference type="Google" id="ProtNLM"/>
    </source>
</evidence>
<organism evidence="1 2">
    <name type="scientific">Tectimicrobiota bacterium</name>
    <dbReference type="NCBI Taxonomy" id="2528274"/>
    <lineage>
        <taxon>Bacteria</taxon>
        <taxon>Pseudomonadati</taxon>
        <taxon>Nitrospinota/Tectimicrobiota group</taxon>
        <taxon>Candidatus Tectimicrobiota</taxon>
    </lineage>
</organism>
<reference evidence="1" key="1">
    <citation type="submission" date="2020-07" db="EMBL/GenBank/DDBJ databases">
        <title>Huge and variable diversity of episymbiotic CPR bacteria and DPANN archaea in groundwater ecosystems.</title>
        <authorList>
            <person name="He C.Y."/>
            <person name="Keren R."/>
            <person name="Whittaker M."/>
            <person name="Farag I.F."/>
            <person name="Doudna J."/>
            <person name="Cate J.H.D."/>
            <person name="Banfield J.F."/>
        </authorList>
    </citation>
    <scope>NUCLEOTIDE SEQUENCE</scope>
    <source>
        <strain evidence="1">NC_groundwater_1482_Ag_S-0.65um_47_24</strain>
    </source>
</reference>
<proteinExistence type="predicted"/>
<name>A0A933LRQ9_UNCTE</name>
<dbReference type="SUPFAM" id="SSF53271">
    <property type="entry name" value="PRTase-like"/>
    <property type="match status" value="1"/>
</dbReference>
<accession>A0A933LRQ9</accession>
<evidence type="ECO:0000313" key="2">
    <source>
        <dbReference type="Proteomes" id="UP000772181"/>
    </source>
</evidence>
<gene>
    <name evidence="1" type="ORF">HY730_09760</name>
</gene>